<protein>
    <submittedName>
        <fullName evidence="2">SEC1 family transport protein SLY1</fullName>
    </submittedName>
</protein>
<dbReference type="PIRSF" id="PIRSF005715">
    <property type="entry name" value="VPS45_Sec1"/>
    <property type="match status" value="1"/>
</dbReference>
<evidence type="ECO:0000313" key="3">
    <source>
        <dbReference type="Proteomes" id="UP001281761"/>
    </source>
</evidence>
<dbReference type="Gene3D" id="3.40.50.2060">
    <property type="match status" value="1"/>
</dbReference>
<reference evidence="2 3" key="1">
    <citation type="journal article" date="2022" name="bioRxiv">
        <title>Genomics of Preaxostyla Flagellates Illuminates Evolutionary Transitions and the Path Towards Mitochondrial Loss.</title>
        <authorList>
            <person name="Novak L.V.F."/>
            <person name="Treitli S.C."/>
            <person name="Pyrih J."/>
            <person name="Halakuc P."/>
            <person name="Pipaliya S.V."/>
            <person name="Vacek V."/>
            <person name="Brzon O."/>
            <person name="Soukal P."/>
            <person name="Eme L."/>
            <person name="Dacks J.B."/>
            <person name="Karnkowska A."/>
            <person name="Elias M."/>
            <person name="Hampl V."/>
        </authorList>
    </citation>
    <scope>NUCLEOTIDE SEQUENCE [LARGE SCALE GENOMIC DNA]</scope>
    <source>
        <strain evidence="2">NAU3</strain>
        <tissue evidence="2">Gut</tissue>
    </source>
</reference>
<keyword evidence="3" id="KW-1185">Reference proteome</keyword>
<dbReference type="Gene3D" id="3.40.50.1910">
    <property type="match status" value="1"/>
</dbReference>
<dbReference type="InterPro" id="IPR036045">
    <property type="entry name" value="Sec1-like_sf"/>
</dbReference>
<name>A0ABQ9YBT5_9EUKA</name>
<sequence>MNRHFSIKREATDRLIKLFSLKNDEDDLMPENDEVSETPWKILVLDTHTKQILSPLFTPNQLHQHGVTLFVDIDSLRSPLPLTAGLYFLTPTNPNISFIQTDISSHLYDSCYLSFLYPTQSEFFPDLARAVASCTPTDYIKGVSEEPLDFLTYDHNFFSTRLTDTLFNLLRPDVDSGAKDNLLKQIASSLASVLLLLGIHPIFHSSPTEDSQSLTRHVTSFLQSSSSHRPKYQCDVFIFDRTTDFVAPLLHPWSYFGLINEVLQFSPARVCWTDKESKTHVENLNGDTDPFWSEHFRASFEAIGPAVKKCWDDYTAESESVKRSVQQDQTNDTAIKKLDSLTDTKENLDKHTLIAAEITNAIKTRQLDVLSTVSENIVRGTVNEDEVRQIAGLDESSDPSHPIHRADNADLVRMLSLLRLTVPMSSPTSALVSSLEQSLSALDIPSFSAYNYIKRNTTHSAPSPESTTSGRFSSFISKIAPGGQFRHQHQRILNDFVDNKQSAELRAFHVSSPPVHPPPPPSDTVVVFELGGGTVAEYLAFTAKDSRRKVIYGCSELLTASSFLDQLTRLENLKS</sequence>
<dbReference type="Proteomes" id="UP001281761">
    <property type="component" value="Unassembled WGS sequence"/>
</dbReference>
<proteinExistence type="inferred from homology"/>
<dbReference type="Gene3D" id="1.25.40.60">
    <property type="match status" value="1"/>
</dbReference>
<dbReference type="PANTHER" id="PTHR11679">
    <property type="entry name" value="VESICLE PROTEIN SORTING-ASSOCIATED"/>
    <property type="match status" value="1"/>
</dbReference>
<evidence type="ECO:0000256" key="1">
    <source>
        <dbReference type="ARBA" id="ARBA00009884"/>
    </source>
</evidence>
<comment type="caution">
    <text evidence="2">The sequence shown here is derived from an EMBL/GenBank/DDBJ whole genome shotgun (WGS) entry which is preliminary data.</text>
</comment>
<comment type="similarity">
    <text evidence="1">Belongs to the STXBP/unc-18/SEC1 family.</text>
</comment>
<accession>A0ABQ9YBT5</accession>
<dbReference type="EMBL" id="JARBJD010000017">
    <property type="protein sequence ID" value="KAK2961227.1"/>
    <property type="molecule type" value="Genomic_DNA"/>
</dbReference>
<dbReference type="InterPro" id="IPR001619">
    <property type="entry name" value="Sec1-like"/>
</dbReference>
<dbReference type="Gene3D" id="3.90.830.10">
    <property type="entry name" value="Syntaxin Binding Protein 1, Chain A, domain 2"/>
    <property type="match status" value="1"/>
</dbReference>
<dbReference type="Pfam" id="PF00995">
    <property type="entry name" value="Sec1"/>
    <property type="match status" value="1"/>
</dbReference>
<dbReference type="SUPFAM" id="SSF56815">
    <property type="entry name" value="Sec1/munc18-like (SM) proteins"/>
    <property type="match status" value="1"/>
</dbReference>
<dbReference type="InterPro" id="IPR043127">
    <property type="entry name" value="Sec-1-like_dom3a"/>
</dbReference>
<dbReference type="InterPro" id="IPR043154">
    <property type="entry name" value="Sec-1-like_dom1"/>
</dbReference>
<evidence type="ECO:0000313" key="2">
    <source>
        <dbReference type="EMBL" id="KAK2961227.1"/>
    </source>
</evidence>
<dbReference type="InterPro" id="IPR027482">
    <property type="entry name" value="Sec1-like_dom2"/>
</dbReference>
<organism evidence="2 3">
    <name type="scientific">Blattamonas nauphoetae</name>
    <dbReference type="NCBI Taxonomy" id="2049346"/>
    <lineage>
        <taxon>Eukaryota</taxon>
        <taxon>Metamonada</taxon>
        <taxon>Preaxostyla</taxon>
        <taxon>Oxymonadida</taxon>
        <taxon>Blattamonas</taxon>
    </lineage>
</organism>
<gene>
    <name evidence="2" type="ORF">BLNAU_3673</name>
</gene>